<keyword evidence="12" id="KW-1185">Reference proteome</keyword>
<evidence type="ECO:0000256" key="2">
    <source>
        <dbReference type="ARBA" id="ARBA00007292"/>
    </source>
</evidence>
<evidence type="ECO:0000256" key="1">
    <source>
        <dbReference type="ARBA" id="ARBA00004613"/>
    </source>
</evidence>
<dbReference type="FunFam" id="3.15.10.10:FF:000001">
    <property type="entry name" value="phospholipid transfer protein-like"/>
    <property type="match status" value="1"/>
</dbReference>
<keyword evidence="7" id="KW-0929">Antimicrobial</keyword>
<dbReference type="AlphaFoldDB" id="A0A3Q1F8Y2"/>
<protein>
    <recommendedName>
        <fullName evidence="7">Bactericidal permeability-increasing protein</fullName>
        <shortName evidence="7">BPI</shortName>
    </recommendedName>
</protein>
<dbReference type="InterPro" id="IPR032942">
    <property type="entry name" value="BPI/LBP/Plunc"/>
</dbReference>
<keyword evidence="7" id="KW-0399">Innate immunity</keyword>
<dbReference type="SMART" id="SM00329">
    <property type="entry name" value="BPI2"/>
    <property type="match status" value="1"/>
</dbReference>
<evidence type="ECO:0000256" key="6">
    <source>
        <dbReference type="PIRSR" id="PIRSR002417-50"/>
    </source>
</evidence>
<evidence type="ECO:0000256" key="5">
    <source>
        <dbReference type="ARBA" id="ARBA00023180"/>
    </source>
</evidence>
<evidence type="ECO:0000256" key="3">
    <source>
        <dbReference type="ARBA" id="ARBA00022525"/>
    </source>
</evidence>
<evidence type="ECO:0000259" key="10">
    <source>
        <dbReference type="SMART" id="SM00329"/>
    </source>
</evidence>
<dbReference type="SMART" id="SM00328">
    <property type="entry name" value="BPI1"/>
    <property type="match status" value="1"/>
</dbReference>
<dbReference type="FunCoup" id="A0A3Q1F8Y2">
    <property type="interactions" value="183"/>
</dbReference>
<keyword evidence="7" id="KW-0044">Antibiotic</keyword>
<dbReference type="GeneTree" id="ENSGT01150000286994"/>
<evidence type="ECO:0000313" key="12">
    <source>
        <dbReference type="Proteomes" id="UP000257200"/>
    </source>
</evidence>
<feature type="domain" description="Lipid-binding serum glycoprotein C-terminal" evidence="10">
    <location>
        <begin position="262"/>
        <end position="459"/>
    </location>
</feature>
<evidence type="ECO:0000259" key="9">
    <source>
        <dbReference type="SMART" id="SM00328"/>
    </source>
</evidence>
<feature type="signal peptide" evidence="8">
    <location>
        <begin position="1"/>
        <end position="17"/>
    </location>
</feature>
<dbReference type="GO" id="GO:0005615">
    <property type="term" value="C:extracellular space"/>
    <property type="evidence" value="ECO:0007669"/>
    <property type="project" value="UniProtKB-UniRule"/>
</dbReference>
<dbReference type="GO" id="GO:0050829">
    <property type="term" value="P:defense response to Gram-negative bacterium"/>
    <property type="evidence" value="ECO:0007669"/>
    <property type="project" value="UniProtKB-UniRule"/>
</dbReference>
<dbReference type="InterPro" id="IPR030675">
    <property type="entry name" value="BPI/LBP"/>
</dbReference>
<dbReference type="GO" id="GO:0045087">
    <property type="term" value="P:innate immune response"/>
    <property type="evidence" value="ECO:0007669"/>
    <property type="project" value="UniProtKB-UniRule"/>
</dbReference>
<keyword evidence="7 8" id="KW-0732">Signal</keyword>
<dbReference type="PIRSF" id="PIRSF002417">
    <property type="entry name" value="Lipid_binding_protein"/>
    <property type="match status" value="1"/>
</dbReference>
<dbReference type="Pfam" id="PF02886">
    <property type="entry name" value="LBP_BPI_CETP_C"/>
    <property type="match status" value="1"/>
</dbReference>
<dbReference type="STRING" id="80966.ENSAPOP00000013433"/>
<comment type="subunit">
    <text evidence="7">Monomer. Homodimer; disulfide-linked.</text>
</comment>
<dbReference type="InParanoid" id="A0A3Q1F8Y2"/>
<dbReference type="InterPro" id="IPR017943">
    <property type="entry name" value="Bactericidal_perm-incr_a/b_dom"/>
</dbReference>
<evidence type="ECO:0000313" key="11">
    <source>
        <dbReference type="Ensembl" id="ENSAPOP00000013433.1"/>
    </source>
</evidence>
<dbReference type="InterPro" id="IPR017942">
    <property type="entry name" value="Lipid-bd_serum_glycop_N"/>
</dbReference>
<dbReference type="Proteomes" id="UP000257200">
    <property type="component" value="Unplaced"/>
</dbReference>
<evidence type="ECO:0000256" key="8">
    <source>
        <dbReference type="SAM" id="SignalP"/>
    </source>
</evidence>
<dbReference type="GO" id="GO:0008289">
    <property type="term" value="F:lipid binding"/>
    <property type="evidence" value="ECO:0007669"/>
    <property type="project" value="InterPro"/>
</dbReference>
<accession>A0A3Q1F8Y2</accession>
<evidence type="ECO:0000256" key="4">
    <source>
        <dbReference type="ARBA" id="ARBA00023157"/>
    </source>
</evidence>
<dbReference type="Gene3D" id="3.15.20.10">
    <property type="entry name" value="Bactericidal permeability-increasing protein, domain 2"/>
    <property type="match status" value="1"/>
</dbReference>
<keyword evidence="4 6" id="KW-1015">Disulfide bond</keyword>
<evidence type="ECO:0000256" key="7">
    <source>
        <dbReference type="RuleBase" id="RU369039"/>
    </source>
</evidence>
<dbReference type="Ensembl" id="ENSAPOT00000021580.1">
    <property type="protein sequence ID" value="ENSAPOP00000013433.1"/>
    <property type="gene ID" value="ENSAPOG00000016207.1"/>
</dbReference>
<proteinExistence type="inferred from homology"/>
<feature type="domain" description="Lipid-binding serum glycoprotein N-terminal" evidence="9">
    <location>
        <begin position="26"/>
        <end position="247"/>
    </location>
</feature>
<comment type="domain">
    <text evidence="7">The N- and C-terminal barrels adopt an identical fold despite having only 13% of conserved residues.</text>
</comment>
<keyword evidence="3 7" id="KW-0964">Secreted</keyword>
<dbReference type="Pfam" id="PF01273">
    <property type="entry name" value="LBP_BPI_CETP"/>
    <property type="match status" value="1"/>
</dbReference>
<comment type="subcellular location">
    <subcellularLocation>
        <location evidence="1 7">Secreted</location>
    </subcellularLocation>
</comment>
<name>A0A3Q1F8Y2_9TELE</name>
<comment type="similarity">
    <text evidence="2">Belongs to the BPI/LBP/Plunc superfamily. BPI/LBP family.</text>
</comment>
<feature type="disulfide bond" evidence="6">
    <location>
        <begin position="151"/>
        <end position="190"/>
    </location>
</feature>
<reference evidence="11" key="2">
    <citation type="submission" date="2025-09" db="UniProtKB">
        <authorList>
            <consortium name="Ensembl"/>
        </authorList>
    </citation>
    <scope>IDENTIFICATION</scope>
</reference>
<dbReference type="Gene3D" id="3.15.10.10">
    <property type="entry name" value="Bactericidal permeability-increasing protein, domain 1"/>
    <property type="match status" value="1"/>
</dbReference>
<feature type="chain" id="PRO_5018572295" description="Bactericidal permeability-increasing protein" evidence="8">
    <location>
        <begin position="18"/>
        <end position="482"/>
    </location>
</feature>
<comment type="domain">
    <text evidence="7">The N-terminal region may be exposed to the interior of the granule, whereas the C-terminal portion may be embedded in the membrane. During phagocytosis and degranulation, proteases may be released and activated and cleave BPI at the junction of the N- and C-terminal portions of the molecule, providing controlled release of the N-terminal antibacterial fragment when bacteria are ingested.</text>
</comment>
<comment type="function">
    <text evidence="7">The cytotoxic action of BPI is limited to many species of Gram-negative bacteria; this specificity may be explained by a strong affinity of the very basic N-terminal half for the negatively charged lipopolysaccharides that are unique to the Gram-negative bacterial outer envelope.</text>
</comment>
<dbReference type="SUPFAM" id="SSF55394">
    <property type="entry name" value="Bactericidal permeability-increasing protein, BPI"/>
    <property type="match status" value="2"/>
</dbReference>
<sequence length="482" mass="52305">MLPAVIALLMLLSCTSGQNPAIQVILTNKGLQYGKHTGVGLIQEKLESITLPDISGEVDIKIGRVHYTLTGIAVKQCDLPEPSVQFFQDAAGFKTSSLGLNAALAGGWRTRFGIIHDGGSFDMTMFGVDVTSVVGLGKDPDGHLFITSISCDAVVGDVNINFHGGASFMFQPFVRYFKGRIRNEIQSGICSAVNGSVEKLELHLQAMNVSFDVNEVLTLDLPLTGTPIIDASRLNLGLKGEFYSIRAHKEPPFKAQPFTMPQQPDFMLSVGLSDFTLNSASYGYYSDGLLQILIDDSMIPPTSPIHLNTTYMGMFAPQLPEKFPGLLMDLQVYAREAPMFSFQSGAAKLISLVDVKAFAIEPNGTQVPLFKLNVDSKFSTKLWISGGSLKGSMTMDNFTVTLAASEVGQVKTDALERSLTVAIKATVLPKVNDALSKGWILPRMKHAQLVNSVLKMEEVSDNKIAHYDVTGTFNWEHKGSLG</sequence>
<organism evidence="11 12">
    <name type="scientific">Acanthochromis polyacanthus</name>
    <name type="common">spiny chromis</name>
    <dbReference type="NCBI Taxonomy" id="80966"/>
    <lineage>
        <taxon>Eukaryota</taxon>
        <taxon>Metazoa</taxon>
        <taxon>Chordata</taxon>
        <taxon>Craniata</taxon>
        <taxon>Vertebrata</taxon>
        <taxon>Euteleostomi</taxon>
        <taxon>Actinopterygii</taxon>
        <taxon>Neopterygii</taxon>
        <taxon>Teleostei</taxon>
        <taxon>Neoteleostei</taxon>
        <taxon>Acanthomorphata</taxon>
        <taxon>Ovalentaria</taxon>
        <taxon>Pomacentridae</taxon>
        <taxon>Acanthochromis</taxon>
    </lineage>
</organism>
<dbReference type="FunFam" id="3.15.20.10:FF:000001">
    <property type="entry name" value="Phospholipid transfer protein"/>
    <property type="match status" value="1"/>
</dbReference>
<keyword evidence="7" id="KW-0391">Immunity</keyword>
<reference evidence="11" key="1">
    <citation type="submission" date="2025-08" db="UniProtKB">
        <authorList>
            <consortium name="Ensembl"/>
        </authorList>
    </citation>
    <scope>IDENTIFICATION</scope>
</reference>
<dbReference type="PANTHER" id="PTHR10504:SF132">
    <property type="entry name" value="BACTERICIDAL PERMEABILITY-INCREASING PROTEIN"/>
    <property type="match status" value="1"/>
</dbReference>
<dbReference type="InterPro" id="IPR001124">
    <property type="entry name" value="Lipid-bd_serum_glycop_C"/>
</dbReference>
<keyword evidence="5 7" id="KW-0325">Glycoprotein</keyword>
<dbReference type="PANTHER" id="PTHR10504">
    <property type="entry name" value="BACTERICIDAL PERMEABILITY-INCREASING BPI PROTEIN-RELATED"/>
    <property type="match status" value="1"/>
</dbReference>